<evidence type="ECO:0000256" key="1">
    <source>
        <dbReference type="ARBA" id="ARBA00001933"/>
    </source>
</evidence>
<name>A0A1H7ECV0_9BURK</name>
<dbReference type="NCBIfam" id="TIGR00709">
    <property type="entry name" value="dat"/>
    <property type="match status" value="1"/>
</dbReference>
<keyword evidence="4 7" id="KW-0808">Transferase</keyword>
<keyword evidence="3 7" id="KW-0032">Aminotransferase</keyword>
<dbReference type="PIRSF" id="PIRSF000521">
    <property type="entry name" value="Transaminase_4ab_Lys_Orn"/>
    <property type="match status" value="1"/>
</dbReference>
<dbReference type="InterPro" id="IPR015424">
    <property type="entry name" value="PyrdxlP-dep_Trfase"/>
</dbReference>
<dbReference type="InterPro" id="IPR005814">
    <property type="entry name" value="Aminotrans_3"/>
</dbReference>
<organism evidence="8 9">
    <name type="scientific">Paraburkholderia diazotrophica</name>
    <dbReference type="NCBI Taxonomy" id="667676"/>
    <lineage>
        <taxon>Bacteria</taxon>
        <taxon>Pseudomonadati</taxon>
        <taxon>Pseudomonadota</taxon>
        <taxon>Betaproteobacteria</taxon>
        <taxon>Burkholderiales</taxon>
        <taxon>Burkholderiaceae</taxon>
        <taxon>Paraburkholderia</taxon>
    </lineage>
</organism>
<proteinExistence type="inferred from homology"/>
<protein>
    <recommendedName>
        <fullName evidence="7">Diaminobutyrate--2-oxoglutarate transaminase</fullName>
        <ecNumber evidence="7">2.6.1.76</ecNumber>
    </recommendedName>
    <alternativeName>
        <fullName evidence="7">DABA aminotransferase</fullName>
    </alternativeName>
</protein>
<dbReference type="NCBIfam" id="TIGR02407">
    <property type="entry name" value="ectoine_ectB"/>
    <property type="match status" value="1"/>
</dbReference>
<evidence type="ECO:0000256" key="7">
    <source>
        <dbReference type="RuleBase" id="RU365034"/>
    </source>
</evidence>
<dbReference type="STRING" id="667676.SAMN05192539_105217"/>
<dbReference type="GO" id="GO:0047307">
    <property type="term" value="F:diaminobutyrate-pyruvate transaminase activity"/>
    <property type="evidence" value="ECO:0007669"/>
    <property type="project" value="InterPro"/>
</dbReference>
<dbReference type="OrthoDB" id="3398487at2"/>
<dbReference type="InterPro" id="IPR049704">
    <property type="entry name" value="Aminotrans_3_PPA_site"/>
</dbReference>
<evidence type="ECO:0000256" key="2">
    <source>
        <dbReference type="ARBA" id="ARBA00008954"/>
    </source>
</evidence>
<reference evidence="9" key="1">
    <citation type="submission" date="2016-10" db="EMBL/GenBank/DDBJ databases">
        <authorList>
            <person name="Varghese N."/>
            <person name="Submissions S."/>
        </authorList>
    </citation>
    <scope>NUCLEOTIDE SEQUENCE [LARGE SCALE GENOMIC DNA]</scope>
    <source>
        <strain evidence="9">LMG 26031</strain>
    </source>
</reference>
<evidence type="ECO:0000313" key="9">
    <source>
        <dbReference type="Proteomes" id="UP000198866"/>
    </source>
</evidence>
<dbReference type="InterPro" id="IPR012773">
    <property type="entry name" value="Ectoine_EctB"/>
</dbReference>
<dbReference type="EC" id="2.6.1.76" evidence="7"/>
<comment type="similarity">
    <text evidence="2 6">Belongs to the class-III pyridoxal-phosphate-dependent aminotransferase family.</text>
</comment>
<dbReference type="InterPro" id="IPR004637">
    <property type="entry name" value="Dat"/>
</dbReference>
<keyword evidence="5 6" id="KW-0663">Pyridoxal phosphate</keyword>
<dbReference type="RefSeq" id="WP_090873600.1">
    <property type="nucleotide sequence ID" value="NZ_FNYE01000052.1"/>
</dbReference>
<evidence type="ECO:0000256" key="3">
    <source>
        <dbReference type="ARBA" id="ARBA00022576"/>
    </source>
</evidence>
<comment type="pathway">
    <text evidence="7">Amine and polyamine biosynthesis; ectoine biosynthesis; L-ectoine from L-aspartate 4-semialdehyde: step 1/3.</text>
</comment>
<dbReference type="InterPro" id="IPR015422">
    <property type="entry name" value="PyrdxlP-dep_Trfase_small"/>
</dbReference>
<evidence type="ECO:0000256" key="4">
    <source>
        <dbReference type="ARBA" id="ARBA00022679"/>
    </source>
</evidence>
<dbReference type="GO" id="GO:0045303">
    <property type="term" value="F:diaminobutyrate-2-oxoglutarate transaminase activity"/>
    <property type="evidence" value="ECO:0007669"/>
    <property type="project" value="UniProtKB-EC"/>
</dbReference>
<dbReference type="EMBL" id="FNYE01000052">
    <property type="protein sequence ID" value="SEK11464.1"/>
    <property type="molecule type" value="Genomic_DNA"/>
</dbReference>
<dbReference type="NCBIfam" id="NF006733">
    <property type="entry name" value="PRK09264.1"/>
    <property type="match status" value="1"/>
</dbReference>
<evidence type="ECO:0000256" key="6">
    <source>
        <dbReference type="RuleBase" id="RU003560"/>
    </source>
</evidence>
<evidence type="ECO:0000313" key="8">
    <source>
        <dbReference type="EMBL" id="SEK11464.1"/>
    </source>
</evidence>
<dbReference type="Proteomes" id="UP000198866">
    <property type="component" value="Unassembled WGS sequence"/>
</dbReference>
<dbReference type="PANTHER" id="PTHR43552">
    <property type="entry name" value="DIAMINOBUTYRATE--2-OXOGLUTARATE AMINOTRANSFERASE"/>
    <property type="match status" value="1"/>
</dbReference>
<dbReference type="CDD" id="cd00610">
    <property type="entry name" value="OAT_like"/>
    <property type="match status" value="1"/>
</dbReference>
<dbReference type="InterPro" id="IPR015421">
    <property type="entry name" value="PyrdxlP-dep_Trfase_major"/>
</dbReference>
<comment type="cofactor">
    <cofactor evidence="1 7">
        <name>pyridoxal 5'-phosphate</name>
        <dbReference type="ChEBI" id="CHEBI:597326"/>
    </cofactor>
</comment>
<dbReference type="GO" id="GO:0019491">
    <property type="term" value="P:ectoine biosynthetic process"/>
    <property type="evidence" value="ECO:0007669"/>
    <property type="project" value="UniProtKB-UniPathway"/>
</dbReference>
<keyword evidence="9" id="KW-1185">Reference proteome</keyword>
<dbReference type="UniPathway" id="UPA00067">
    <property type="reaction ID" value="UER00121"/>
</dbReference>
<evidence type="ECO:0000256" key="5">
    <source>
        <dbReference type="ARBA" id="ARBA00022898"/>
    </source>
</evidence>
<comment type="catalytic activity">
    <reaction evidence="7">
        <text>L-2,4-diaminobutanoate + 2-oxoglutarate = L-aspartate 4-semialdehyde + L-glutamate</text>
        <dbReference type="Rhea" id="RHEA:11160"/>
        <dbReference type="ChEBI" id="CHEBI:16810"/>
        <dbReference type="ChEBI" id="CHEBI:29985"/>
        <dbReference type="ChEBI" id="CHEBI:58761"/>
        <dbReference type="ChEBI" id="CHEBI:537519"/>
        <dbReference type="EC" id="2.6.1.76"/>
    </reaction>
</comment>
<dbReference type="SUPFAM" id="SSF53383">
    <property type="entry name" value="PLP-dependent transferases"/>
    <property type="match status" value="1"/>
</dbReference>
<accession>A0A1H7ECV0</accession>
<dbReference type="Gene3D" id="3.40.640.10">
    <property type="entry name" value="Type I PLP-dependent aspartate aminotransferase-like (Major domain)"/>
    <property type="match status" value="1"/>
</dbReference>
<dbReference type="AlphaFoldDB" id="A0A1H7ECV0"/>
<dbReference type="GO" id="GO:0030170">
    <property type="term" value="F:pyridoxal phosphate binding"/>
    <property type="evidence" value="ECO:0007669"/>
    <property type="project" value="InterPro"/>
</dbReference>
<dbReference type="PANTHER" id="PTHR43552:SF2">
    <property type="entry name" value="DIAMINOBUTYRATE--2-OXOGLUTARATE TRANSAMINASE"/>
    <property type="match status" value="1"/>
</dbReference>
<dbReference type="PROSITE" id="PS00600">
    <property type="entry name" value="AA_TRANSFER_CLASS_3"/>
    <property type="match status" value="1"/>
</dbReference>
<dbReference type="Gene3D" id="3.90.1150.10">
    <property type="entry name" value="Aspartate Aminotransferase, domain 1"/>
    <property type="match status" value="1"/>
</dbReference>
<comment type="function">
    <text evidence="7">Catalyzes reversively the conversion of L-aspartate beta-semialdehyde (ASA) to L-2,4-diaminobutyrate (DABA) by transamination with L-glutamate.</text>
</comment>
<sequence>MEHMIEKLTELESNVRTYSRAFPVVFCKARGAEIYSVDGRRYIDFLAGAGALNYGHNHPALKESIIEYLRGDNLVHSLDLWTTAKYTYLDTFDRLILKTRRLDYKVHLTGPTGTNAVEAAIRLARKIKKRSTIVSFTNGFHGITMGSLALTGNAKFRSAAGLPSMGNAFMPFDNYFGEGVDTLRYFKKCLSDRSSGLDYPAAVIVEVVQGEGGINVASPGWLQELETVCRDQDILLIIDDIQAGCGRTGRFFSFEHAGVVPDLVTNSKSLSGFGLPFSQVLIRPEHDQWETGQYNGTFRGNNAAMITGAKALEYFWSDDAFADEVRRKGEIVREGFLGLTDLLRYRQVEAEERGLGLMRGIDVQSGALATKITAEAFRQGLIIETSGHSGQVIKCLCPLVTTGDQIEEAMQILRRSIDNVLG</sequence>
<dbReference type="Pfam" id="PF00202">
    <property type="entry name" value="Aminotran_3"/>
    <property type="match status" value="1"/>
</dbReference>
<gene>
    <name evidence="8" type="ORF">SAMN05192539_105217</name>
</gene>